<accession>A0ABT3PXU9</accession>
<protein>
    <submittedName>
        <fullName evidence="1">Uncharacterized protein</fullName>
    </submittedName>
</protein>
<evidence type="ECO:0000313" key="1">
    <source>
        <dbReference type="EMBL" id="MCW9712684.1"/>
    </source>
</evidence>
<organism evidence="1 2">
    <name type="scientific">Fodinibius salicampi</name>
    <dbReference type="NCBI Taxonomy" id="1920655"/>
    <lineage>
        <taxon>Bacteria</taxon>
        <taxon>Pseudomonadati</taxon>
        <taxon>Balneolota</taxon>
        <taxon>Balneolia</taxon>
        <taxon>Balneolales</taxon>
        <taxon>Balneolaceae</taxon>
        <taxon>Fodinibius</taxon>
    </lineage>
</organism>
<dbReference type="RefSeq" id="WP_265788811.1">
    <property type="nucleotide sequence ID" value="NZ_BAABRS010000001.1"/>
</dbReference>
<reference evidence="1 2" key="1">
    <citation type="submission" date="2021-11" db="EMBL/GenBank/DDBJ databases">
        <title>Aliifidinibius sp. nov., a new bacterium isolated from saline soil.</title>
        <authorList>
            <person name="Galisteo C."/>
            <person name="De La Haba R."/>
            <person name="Sanchez-Porro C."/>
            <person name="Ventosa A."/>
        </authorList>
    </citation>
    <scope>NUCLEOTIDE SEQUENCE [LARGE SCALE GENOMIC DNA]</scope>
    <source>
        <strain evidence="1 2">KACC 190600</strain>
    </source>
</reference>
<dbReference type="EMBL" id="JAJNDC010000001">
    <property type="protein sequence ID" value="MCW9712684.1"/>
    <property type="molecule type" value="Genomic_DNA"/>
</dbReference>
<name>A0ABT3PXU9_9BACT</name>
<dbReference type="Proteomes" id="UP001207337">
    <property type="component" value="Unassembled WGS sequence"/>
</dbReference>
<evidence type="ECO:0000313" key="2">
    <source>
        <dbReference type="Proteomes" id="UP001207337"/>
    </source>
</evidence>
<gene>
    <name evidence="1" type="ORF">LQ318_07185</name>
</gene>
<sequence length="82" mass="9472">MGRKLIDDINKYTSSNSILVHSATKGLIRLYCPFTVTVIESVDSFMVWEEVEVVNVKVSKELKLIYIIGNKGYYHYHFSIQV</sequence>
<keyword evidence="2" id="KW-1185">Reference proteome</keyword>
<proteinExistence type="predicted"/>
<comment type="caution">
    <text evidence="1">The sequence shown here is derived from an EMBL/GenBank/DDBJ whole genome shotgun (WGS) entry which is preliminary data.</text>
</comment>